<dbReference type="InterPro" id="IPR006096">
    <property type="entry name" value="Glu/Leu/Phe/Val/Trp_DH_C"/>
</dbReference>
<evidence type="ECO:0000313" key="13">
    <source>
        <dbReference type="EMBL" id="MFD1312889.1"/>
    </source>
</evidence>
<comment type="pathway">
    <text evidence="2">Amino-acid degradation; L-valine degradation.</text>
</comment>
<evidence type="ECO:0000256" key="11">
    <source>
        <dbReference type="RuleBase" id="RU004417"/>
    </source>
</evidence>
<dbReference type="EMBL" id="JBHTMM010000144">
    <property type="protein sequence ID" value="MFD1312889.1"/>
    <property type="molecule type" value="Genomic_DNA"/>
</dbReference>
<dbReference type="InterPro" id="IPR036291">
    <property type="entry name" value="NAD(P)-bd_dom_sf"/>
</dbReference>
<gene>
    <name evidence="13" type="ORF">ACFQ5X_44965</name>
</gene>
<dbReference type="Pfam" id="PF00208">
    <property type="entry name" value="ELFV_dehydrog"/>
    <property type="match status" value="1"/>
</dbReference>
<comment type="similarity">
    <text evidence="3 11">Belongs to the Glu/Leu/Phe/Val dehydrogenases family.</text>
</comment>
<evidence type="ECO:0000256" key="3">
    <source>
        <dbReference type="ARBA" id="ARBA00006382"/>
    </source>
</evidence>
<dbReference type="InterPro" id="IPR016211">
    <property type="entry name" value="Glu/Phe/Leu/Val/Trp_DH_bac/arc"/>
</dbReference>
<evidence type="ECO:0000256" key="8">
    <source>
        <dbReference type="ARBA" id="ARBA00023002"/>
    </source>
</evidence>
<evidence type="ECO:0000256" key="9">
    <source>
        <dbReference type="ARBA" id="ARBA00023027"/>
    </source>
</evidence>
<evidence type="ECO:0000256" key="5">
    <source>
        <dbReference type="ARBA" id="ARBA00012136"/>
    </source>
</evidence>
<name>A0ABW3XWI7_9ACTN</name>
<organism evidence="13 14">
    <name type="scientific">Streptomyces kaempferi</name>
    <dbReference type="NCBI Taxonomy" id="333725"/>
    <lineage>
        <taxon>Bacteria</taxon>
        <taxon>Bacillati</taxon>
        <taxon>Actinomycetota</taxon>
        <taxon>Actinomycetes</taxon>
        <taxon>Kitasatosporales</taxon>
        <taxon>Streptomycetaceae</taxon>
        <taxon>Streptomyces</taxon>
    </lineage>
</organism>
<evidence type="ECO:0000256" key="1">
    <source>
        <dbReference type="ARBA" id="ARBA00004496"/>
    </source>
</evidence>
<dbReference type="PRINTS" id="PR00082">
    <property type="entry name" value="GLFDHDRGNASE"/>
</dbReference>
<keyword evidence="7" id="KW-0101">Branched-chain amino acid catabolism</keyword>
<dbReference type="Gene3D" id="3.40.50.720">
    <property type="entry name" value="NAD(P)-binding Rossmann-like Domain"/>
    <property type="match status" value="1"/>
</dbReference>
<comment type="subcellular location">
    <subcellularLocation>
        <location evidence="1">Cytoplasm</location>
    </subcellularLocation>
</comment>
<dbReference type="PIRSF" id="PIRSF000188">
    <property type="entry name" value="Phe_leu_dh"/>
    <property type="match status" value="1"/>
</dbReference>
<dbReference type="InterPro" id="IPR006097">
    <property type="entry name" value="Glu/Leu/Phe/Val/Trp_DH_dimer"/>
</dbReference>
<evidence type="ECO:0000256" key="7">
    <source>
        <dbReference type="ARBA" id="ARBA00022456"/>
    </source>
</evidence>
<dbReference type="Gene3D" id="3.40.50.10860">
    <property type="entry name" value="Leucine Dehydrogenase, chain A, domain 1"/>
    <property type="match status" value="1"/>
</dbReference>
<dbReference type="RefSeq" id="WP_381237893.1">
    <property type="nucleotide sequence ID" value="NZ_JBHSKH010000053.1"/>
</dbReference>
<keyword evidence="8 11" id="KW-0560">Oxidoreductase</keyword>
<evidence type="ECO:0000259" key="12">
    <source>
        <dbReference type="SMART" id="SM00839"/>
    </source>
</evidence>
<keyword evidence="14" id="KW-1185">Reference proteome</keyword>
<feature type="domain" description="Glutamate/phenylalanine/leucine/valine/L-tryptophan dehydrogenase C-terminal" evidence="12">
    <location>
        <begin position="143"/>
        <end position="353"/>
    </location>
</feature>
<dbReference type="EC" id="1.4.1.23" evidence="5"/>
<evidence type="ECO:0000313" key="14">
    <source>
        <dbReference type="Proteomes" id="UP001597058"/>
    </source>
</evidence>
<evidence type="ECO:0000256" key="4">
    <source>
        <dbReference type="ARBA" id="ARBA00011738"/>
    </source>
</evidence>
<dbReference type="Proteomes" id="UP001597058">
    <property type="component" value="Unassembled WGS sequence"/>
</dbReference>
<evidence type="ECO:0000256" key="6">
    <source>
        <dbReference type="ARBA" id="ARBA00017332"/>
    </source>
</evidence>
<dbReference type="PANTHER" id="PTHR42722:SF1">
    <property type="entry name" value="VALINE DEHYDROGENASE"/>
    <property type="match status" value="1"/>
</dbReference>
<comment type="subunit">
    <text evidence="4">Homodimer.</text>
</comment>
<keyword evidence="9" id="KW-0520">NAD</keyword>
<comment type="catalytic activity">
    <reaction evidence="10">
        <text>L-valine + NAD(+) + H2O = 3-methyl-2-oxobutanoate + NH4(+) + NADH + H(+)</text>
        <dbReference type="Rhea" id="RHEA:30763"/>
        <dbReference type="ChEBI" id="CHEBI:11851"/>
        <dbReference type="ChEBI" id="CHEBI:15377"/>
        <dbReference type="ChEBI" id="CHEBI:15378"/>
        <dbReference type="ChEBI" id="CHEBI:28938"/>
        <dbReference type="ChEBI" id="CHEBI:57540"/>
        <dbReference type="ChEBI" id="CHEBI:57762"/>
        <dbReference type="ChEBI" id="CHEBI:57945"/>
        <dbReference type="EC" id="1.4.1.23"/>
    </reaction>
</comment>
<proteinExistence type="inferred from homology"/>
<dbReference type="InterPro" id="IPR006095">
    <property type="entry name" value="Glu/Leu/Phe/Val/Trp_DH"/>
</dbReference>
<comment type="caution">
    <text evidence="13">The sequence shown here is derived from an EMBL/GenBank/DDBJ whole genome shotgun (WGS) entry which is preliminary data.</text>
</comment>
<dbReference type="Pfam" id="PF02812">
    <property type="entry name" value="ELFV_dehydrog_N"/>
    <property type="match status" value="1"/>
</dbReference>
<evidence type="ECO:0000256" key="2">
    <source>
        <dbReference type="ARBA" id="ARBA00005109"/>
    </source>
</evidence>
<dbReference type="SMART" id="SM00839">
    <property type="entry name" value="ELFV_dehydrog"/>
    <property type="match status" value="1"/>
</dbReference>
<dbReference type="PANTHER" id="PTHR42722">
    <property type="entry name" value="LEUCINE DEHYDROGENASE"/>
    <property type="match status" value="1"/>
</dbReference>
<protein>
    <recommendedName>
        <fullName evidence="6">Valine dehydrogenase</fullName>
        <ecNumber evidence="5">1.4.1.23</ecNumber>
    </recommendedName>
</protein>
<accession>A0ABW3XWI7</accession>
<sequence>MPSRTLETTLDHEGFLVRQGRRSGLPVIIAIHSTRLGPAVGGMRIARYDSPADALVDCLRLSRGMTYKAAAVRNGTGGGKTVVPLLPGGPQRLDGQLREALLLDVAELVHDLNGAYYVAPDVGTSSADIQLMRRRTPYVGGYSATADGLGATTFGTAAGVEHAMNATAAHLWGTPQLRGRDVVVIGFGGVGHELTKRLLAQGAHVRATDIDPKRRSAVETSGAQWAELDGAYTLQTDILAPCALGGAFTSELVGSLRCRAIVGSANNQLAHDTVAQDLTQARITWAPDFVANAGGVMYASGLELHQLTPAQSLQRLASIEEATARILEDSANEATTSLAVANRLAENVLTAARAPHPNGNTPSTT</sequence>
<evidence type="ECO:0000256" key="10">
    <source>
        <dbReference type="ARBA" id="ARBA00048547"/>
    </source>
</evidence>
<dbReference type="InterPro" id="IPR046346">
    <property type="entry name" value="Aminoacid_DH-like_N_sf"/>
</dbReference>
<dbReference type="SUPFAM" id="SSF51735">
    <property type="entry name" value="NAD(P)-binding Rossmann-fold domains"/>
    <property type="match status" value="1"/>
</dbReference>
<reference evidence="14" key="1">
    <citation type="journal article" date="2019" name="Int. J. Syst. Evol. Microbiol.">
        <title>The Global Catalogue of Microorganisms (GCM) 10K type strain sequencing project: providing services to taxonomists for standard genome sequencing and annotation.</title>
        <authorList>
            <consortium name="The Broad Institute Genomics Platform"/>
            <consortium name="The Broad Institute Genome Sequencing Center for Infectious Disease"/>
            <person name="Wu L."/>
            <person name="Ma J."/>
        </authorList>
    </citation>
    <scope>NUCLEOTIDE SEQUENCE [LARGE SCALE GENOMIC DNA]</scope>
    <source>
        <strain evidence="14">CGMCC 4.7020</strain>
    </source>
</reference>
<dbReference type="SUPFAM" id="SSF53223">
    <property type="entry name" value="Aminoacid dehydrogenase-like, N-terminal domain"/>
    <property type="match status" value="1"/>
</dbReference>